<dbReference type="EMBL" id="AXUT01000283">
    <property type="protein sequence ID" value="ESU77987.1"/>
    <property type="molecule type" value="Genomic_DNA"/>
</dbReference>
<dbReference type="Gene3D" id="3.30.70.2360">
    <property type="match status" value="1"/>
</dbReference>
<proteinExistence type="predicted"/>
<protein>
    <submittedName>
        <fullName evidence="1">Uncharacterized protein</fullName>
    </submittedName>
</protein>
<dbReference type="InterPro" id="IPR038241">
    <property type="entry name" value="GhoS_sf"/>
</dbReference>
<gene>
    <name evidence="1" type="ORF">WRSd3_03226</name>
</gene>
<dbReference type="GO" id="GO:0004521">
    <property type="term" value="F:RNA endonuclease activity"/>
    <property type="evidence" value="ECO:0007669"/>
    <property type="project" value="InterPro"/>
</dbReference>
<dbReference type="Pfam" id="PF11080">
    <property type="entry name" value="GhoS"/>
    <property type="match status" value="1"/>
</dbReference>
<dbReference type="Proteomes" id="UP000017944">
    <property type="component" value="Unassembled WGS sequence"/>
</dbReference>
<sequence>MEGKNKFNTYVVSFDYPSSYSSVFLRLRSLMYDMNFW</sequence>
<dbReference type="InterPro" id="IPR022597">
    <property type="entry name" value="GhoS"/>
</dbReference>
<evidence type="ECO:0000313" key="1">
    <source>
        <dbReference type="EMBL" id="ESU77987.1"/>
    </source>
</evidence>
<organism evidence="1 2">
    <name type="scientific">Shigella dysenteriae WRSd3</name>
    <dbReference type="NCBI Taxonomy" id="1401327"/>
    <lineage>
        <taxon>Bacteria</taxon>
        <taxon>Pseudomonadati</taxon>
        <taxon>Pseudomonadota</taxon>
        <taxon>Gammaproteobacteria</taxon>
        <taxon>Enterobacterales</taxon>
        <taxon>Enterobacteriaceae</taxon>
        <taxon>Shigella</taxon>
    </lineage>
</organism>
<name>A0A090NDJ7_SHIDY</name>
<accession>A0A090NDJ7</accession>
<reference evidence="1 2" key="1">
    <citation type="submission" date="2013-10" db="EMBL/GenBank/DDBJ databases">
        <title>Draft genomes and the virulence plasmids of Sd1617 vaccine constructs: WRSd3 and WRSd5.</title>
        <authorList>
            <person name="Aksomboon Vongsawan A."/>
            <person name="Venkatesan M.M."/>
            <person name="Vaisvil B."/>
            <person name="Emel G."/>
            <person name="Kepatral V."/>
            <person name="Sethabutr O."/>
            <person name="Serichantalergs O."/>
            <person name="Mason C."/>
        </authorList>
    </citation>
    <scope>NUCLEOTIDE SEQUENCE [LARGE SCALE GENOMIC DNA]</scope>
    <source>
        <strain evidence="1 2">WRSd3</strain>
    </source>
</reference>
<dbReference type="AlphaFoldDB" id="A0A090NDJ7"/>
<evidence type="ECO:0000313" key="2">
    <source>
        <dbReference type="Proteomes" id="UP000017944"/>
    </source>
</evidence>
<comment type="caution">
    <text evidence="1">The sequence shown here is derived from an EMBL/GenBank/DDBJ whole genome shotgun (WGS) entry which is preliminary data.</text>
</comment>